<gene>
    <name evidence="1" type="ORF">GSPATT00036768001</name>
</gene>
<dbReference type="KEGG" id="ptm:GSPATT00036768001"/>
<dbReference type="OMA" id="FICCCFK"/>
<dbReference type="GeneID" id="5021167"/>
<evidence type="ECO:0000313" key="1">
    <source>
        <dbReference type="EMBL" id="CAK67985.1"/>
    </source>
</evidence>
<dbReference type="SUPFAM" id="SSF101908">
    <property type="entry name" value="Putative isomerase YbhE"/>
    <property type="match status" value="1"/>
</dbReference>
<dbReference type="InParanoid" id="A0CB18"/>
<proteinExistence type="predicted"/>
<sequence>MWADDRMSYFSKDSKYYFFALYDTDQLQIISLESRRGTITYCSLGDRLKETAVSLNPLYFCTVTPKQCLLWNQNTKKVDKKIENTLDFICCCFKNNDKELVTLSYQEQDATLISCWCLKKLKVLSQWTCKYISHSAKCYVIEETQILIIDYQDVHEHYFQIWNILGQSLIRILYEAIDSFYILNNFGSKLIVDCEDDEDDDNDENADKSDEYKWISIFDILTFKYQRFKTFIEQGQSFYVQEGALIIQNRKNNSEDVGIFINIK</sequence>
<dbReference type="EMBL" id="CT868056">
    <property type="protein sequence ID" value="CAK67985.1"/>
    <property type="molecule type" value="Genomic_DNA"/>
</dbReference>
<dbReference type="HOGENOM" id="CLU_1055430_0_0_1"/>
<evidence type="ECO:0000313" key="2">
    <source>
        <dbReference type="Proteomes" id="UP000000600"/>
    </source>
</evidence>
<dbReference type="AlphaFoldDB" id="A0CB18"/>
<protein>
    <submittedName>
        <fullName evidence="1">Uncharacterized protein</fullName>
    </submittedName>
</protein>
<dbReference type="OrthoDB" id="10340757at2759"/>
<accession>A0CB18</accession>
<dbReference type="RefSeq" id="XP_001435382.1">
    <property type="nucleotide sequence ID" value="XM_001435345.2"/>
</dbReference>
<keyword evidence="2" id="KW-1185">Reference proteome</keyword>
<name>A0CB18_PARTE</name>
<organism evidence="1 2">
    <name type="scientific">Paramecium tetraurelia</name>
    <dbReference type="NCBI Taxonomy" id="5888"/>
    <lineage>
        <taxon>Eukaryota</taxon>
        <taxon>Sar</taxon>
        <taxon>Alveolata</taxon>
        <taxon>Ciliophora</taxon>
        <taxon>Intramacronucleata</taxon>
        <taxon>Oligohymenophorea</taxon>
        <taxon>Peniculida</taxon>
        <taxon>Parameciidae</taxon>
        <taxon>Paramecium</taxon>
    </lineage>
</organism>
<reference evidence="1 2" key="1">
    <citation type="journal article" date="2006" name="Nature">
        <title>Global trends of whole-genome duplications revealed by the ciliate Paramecium tetraurelia.</title>
        <authorList>
            <consortium name="Genoscope"/>
            <person name="Aury J.-M."/>
            <person name="Jaillon O."/>
            <person name="Duret L."/>
            <person name="Noel B."/>
            <person name="Jubin C."/>
            <person name="Porcel B.M."/>
            <person name="Segurens B."/>
            <person name="Daubin V."/>
            <person name="Anthouard V."/>
            <person name="Aiach N."/>
            <person name="Arnaiz O."/>
            <person name="Billaut A."/>
            <person name="Beisson J."/>
            <person name="Blanc I."/>
            <person name="Bouhouche K."/>
            <person name="Camara F."/>
            <person name="Duharcourt S."/>
            <person name="Guigo R."/>
            <person name="Gogendeau D."/>
            <person name="Katinka M."/>
            <person name="Keller A.-M."/>
            <person name="Kissmehl R."/>
            <person name="Klotz C."/>
            <person name="Koll F."/>
            <person name="Le Moue A."/>
            <person name="Lepere C."/>
            <person name="Malinsky S."/>
            <person name="Nowacki M."/>
            <person name="Nowak J.K."/>
            <person name="Plattner H."/>
            <person name="Poulain J."/>
            <person name="Ruiz F."/>
            <person name="Serrano V."/>
            <person name="Zagulski M."/>
            <person name="Dessen P."/>
            <person name="Betermier M."/>
            <person name="Weissenbach J."/>
            <person name="Scarpelli C."/>
            <person name="Schachter V."/>
            <person name="Sperling L."/>
            <person name="Meyer E."/>
            <person name="Cohen J."/>
            <person name="Wincker P."/>
        </authorList>
    </citation>
    <scope>NUCLEOTIDE SEQUENCE [LARGE SCALE GENOMIC DNA]</scope>
    <source>
        <strain evidence="1 2">Stock d4-2</strain>
    </source>
</reference>
<dbReference type="Proteomes" id="UP000000600">
    <property type="component" value="Unassembled WGS sequence"/>
</dbReference>